<gene>
    <name evidence="1" type="ORF">CCMP2556_LOCUS14978</name>
</gene>
<keyword evidence="2" id="KW-1185">Reference proteome</keyword>
<dbReference type="Proteomes" id="UP001642484">
    <property type="component" value="Unassembled WGS sequence"/>
</dbReference>
<reference evidence="1 2" key="1">
    <citation type="submission" date="2024-02" db="EMBL/GenBank/DDBJ databases">
        <authorList>
            <person name="Chen Y."/>
            <person name="Shah S."/>
            <person name="Dougan E. K."/>
            <person name="Thang M."/>
            <person name="Chan C."/>
        </authorList>
    </citation>
    <scope>NUCLEOTIDE SEQUENCE [LARGE SCALE GENOMIC DNA]</scope>
</reference>
<protein>
    <submittedName>
        <fullName evidence="1">Uncharacterized protein</fullName>
    </submittedName>
</protein>
<evidence type="ECO:0000313" key="1">
    <source>
        <dbReference type="EMBL" id="CAK9022788.1"/>
    </source>
</evidence>
<proteinExistence type="predicted"/>
<comment type="caution">
    <text evidence="1">The sequence shown here is derived from an EMBL/GenBank/DDBJ whole genome shotgun (WGS) entry which is preliminary data.</text>
</comment>
<dbReference type="EMBL" id="CAXAMN010007779">
    <property type="protein sequence ID" value="CAK9022788.1"/>
    <property type="molecule type" value="Genomic_DNA"/>
</dbReference>
<sequence>MMYSLDKSFGEQMPEPASFSPLIIAGLALHFAEAHFLETARVSIGSVLLPCQNYGFGGFERSGSRRIGVSFSSDHSTMGCNGSTVEMPSGYEESSVIAWPNAQDAKDVSIRMEEPRLSFHSMEDLKMDAESSKHLPPMRTTYERHMARLEQFLKKVDQEKLNQAVRSKRIVHKARQEMRWGKQATCAPGSLVETYA</sequence>
<organism evidence="1 2">
    <name type="scientific">Durusdinium trenchii</name>
    <dbReference type="NCBI Taxonomy" id="1381693"/>
    <lineage>
        <taxon>Eukaryota</taxon>
        <taxon>Sar</taxon>
        <taxon>Alveolata</taxon>
        <taxon>Dinophyceae</taxon>
        <taxon>Suessiales</taxon>
        <taxon>Symbiodiniaceae</taxon>
        <taxon>Durusdinium</taxon>
    </lineage>
</organism>
<evidence type="ECO:0000313" key="2">
    <source>
        <dbReference type="Proteomes" id="UP001642484"/>
    </source>
</evidence>
<name>A0ABP0K936_9DINO</name>
<accession>A0ABP0K936</accession>